<dbReference type="Gene3D" id="3.40.640.10">
    <property type="entry name" value="Type I PLP-dependent aspartate aminotransferase-like (Major domain)"/>
    <property type="match status" value="1"/>
</dbReference>
<evidence type="ECO:0000256" key="1">
    <source>
        <dbReference type="ARBA" id="ARBA00001933"/>
    </source>
</evidence>
<comment type="cofactor">
    <cofactor evidence="1">
        <name>pyridoxal 5'-phosphate</name>
        <dbReference type="ChEBI" id="CHEBI:597326"/>
    </cofactor>
</comment>
<dbReference type="GO" id="GO:0006520">
    <property type="term" value="P:amino acid metabolic process"/>
    <property type="evidence" value="ECO:0007669"/>
    <property type="project" value="InterPro"/>
</dbReference>
<proteinExistence type="inferred from homology"/>
<gene>
    <name evidence="6" type="ORF">DFR44_10660</name>
</gene>
<dbReference type="SUPFAM" id="SSF53383">
    <property type="entry name" value="PLP-dependent transferases"/>
    <property type="match status" value="1"/>
</dbReference>
<evidence type="ECO:0000313" key="7">
    <source>
        <dbReference type="Proteomes" id="UP000294480"/>
    </source>
</evidence>
<dbReference type="AlphaFoldDB" id="A0A4R6Y986"/>
<dbReference type="InterPro" id="IPR015422">
    <property type="entry name" value="PyrdxlP-dep_Trfase_small"/>
</dbReference>
<dbReference type="Proteomes" id="UP000294480">
    <property type="component" value="Unassembled WGS sequence"/>
</dbReference>
<protein>
    <submittedName>
        <fullName evidence="6">L-threonine aldolase</fullName>
    </submittedName>
</protein>
<dbReference type="GO" id="GO:0016829">
    <property type="term" value="F:lyase activity"/>
    <property type="evidence" value="ECO:0007669"/>
    <property type="project" value="InterPro"/>
</dbReference>
<sequence length="347" mass="37458">MHFQFYNDYSETAHPACMAALAHEPTQQLAGYGLDDVSAQAADAIRAVCKSPKAAVHFVSGGTQANLTMLAAMLRPFEAIIAAQTGHIYSNETGAIEATGHKIIAMPATQGKLTPASIEAAVAAHPWEHTVRARVVFISQATELGTVYSLAELRALRACCDTHGLYLYMDGARLGAALMSHDADWDLADIAALADVFYIGGTKNGAVLGEAIVIVHPDLQVDFRYHLKQRGALLAKGRVVGSQFLALFSNDLFQSLAAHANACAERLQNGLLAMGVAFETLSSTNLIFPTLPNHAVEQLQQRYGFHIWKKVSDTHQTIRLVTSWATPMDKVDDFLNDTRLALAEGNS</sequence>
<evidence type="ECO:0000313" key="6">
    <source>
        <dbReference type="EMBL" id="TDR31997.1"/>
    </source>
</evidence>
<keyword evidence="7" id="KW-1185">Reference proteome</keyword>
<dbReference type="PANTHER" id="PTHR48097:SF5">
    <property type="entry name" value="LOW SPECIFICITY L-THREONINE ALDOLASE"/>
    <property type="match status" value="1"/>
</dbReference>
<keyword evidence="4" id="KW-0663">Pyridoxal phosphate</keyword>
<evidence type="ECO:0000256" key="2">
    <source>
        <dbReference type="ARBA" id="ARBA00006966"/>
    </source>
</evidence>
<reference evidence="6 7" key="1">
    <citation type="submission" date="2019-03" db="EMBL/GenBank/DDBJ databases">
        <title>Genomic Encyclopedia of Type Strains, Phase IV (KMG-IV): sequencing the most valuable type-strain genomes for metagenomic binning, comparative biology and taxonomic classification.</title>
        <authorList>
            <person name="Goeker M."/>
        </authorList>
    </citation>
    <scope>NUCLEOTIDE SEQUENCE [LARGE SCALE GENOMIC DNA]</scope>
    <source>
        <strain evidence="6 7">DSM 102852</strain>
    </source>
</reference>
<evidence type="ECO:0000256" key="4">
    <source>
        <dbReference type="ARBA" id="ARBA00022898"/>
    </source>
</evidence>
<dbReference type="RefSeq" id="WP_133619436.1">
    <property type="nucleotide sequence ID" value="NZ_SNZE01000006.1"/>
</dbReference>
<organism evidence="6 7">
    <name type="scientific">Hydromonas duriensis</name>
    <dbReference type="NCBI Taxonomy" id="1527608"/>
    <lineage>
        <taxon>Bacteria</taxon>
        <taxon>Pseudomonadati</taxon>
        <taxon>Pseudomonadota</taxon>
        <taxon>Betaproteobacteria</taxon>
        <taxon>Burkholderiales</taxon>
        <taxon>Burkholderiaceae</taxon>
        <taxon>Hydromonas</taxon>
    </lineage>
</organism>
<evidence type="ECO:0000256" key="3">
    <source>
        <dbReference type="ARBA" id="ARBA00011881"/>
    </source>
</evidence>
<dbReference type="InterPro" id="IPR001597">
    <property type="entry name" value="ArAA_b-elim_lyase/Thr_aldolase"/>
</dbReference>
<feature type="domain" description="Aromatic amino acid beta-eliminating lyase/threonine aldolase" evidence="5">
    <location>
        <begin position="30"/>
        <end position="288"/>
    </location>
</feature>
<dbReference type="InterPro" id="IPR015421">
    <property type="entry name" value="PyrdxlP-dep_Trfase_major"/>
</dbReference>
<evidence type="ECO:0000259" key="5">
    <source>
        <dbReference type="Pfam" id="PF01212"/>
    </source>
</evidence>
<comment type="caution">
    <text evidence="6">The sequence shown here is derived from an EMBL/GenBank/DDBJ whole genome shotgun (WGS) entry which is preliminary data.</text>
</comment>
<dbReference type="EMBL" id="SNZE01000006">
    <property type="protein sequence ID" value="TDR31997.1"/>
    <property type="molecule type" value="Genomic_DNA"/>
</dbReference>
<dbReference type="Pfam" id="PF01212">
    <property type="entry name" value="Beta_elim_lyase"/>
    <property type="match status" value="1"/>
</dbReference>
<comment type="subunit">
    <text evidence="3">Homotetramer.</text>
</comment>
<dbReference type="PANTHER" id="PTHR48097">
    <property type="entry name" value="L-THREONINE ALDOLASE-RELATED"/>
    <property type="match status" value="1"/>
</dbReference>
<accession>A0A4R6Y986</accession>
<comment type="similarity">
    <text evidence="2">Belongs to the threonine aldolase family.</text>
</comment>
<dbReference type="InterPro" id="IPR015424">
    <property type="entry name" value="PyrdxlP-dep_Trfase"/>
</dbReference>
<name>A0A4R6Y986_9BURK</name>
<dbReference type="Gene3D" id="3.90.1150.10">
    <property type="entry name" value="Aspartate Aminotransferase, domain 1"/>
    <property type="match status" value="1"/>
</dbReference>
<dbReference type="OrthoDB" id="9774495at2"/>